<evidence type="ECO:0000256" key="5">
    <source>
        <dbReference type="ARBA" id="ARBA00022807"/>
    </source>
</evidence>
<reference evidence="8" key="1">
    <citation type="submission" date="2023-07" db="EMBL/GenBank/DDBJ databases">
        <title>Genomic Encyclopedia of Type Strains, Phase IV (KMG-IV): sequencing the most valuable type-strain genomes for metagenomic binning, comparative biology and taxonomic classification.</title>
        <authorList>
            <person name="Goeker M."/>
        </authorList>
    </citation>
    <scope>NUCLEOTIDE SEQUENCE</scope>
    <source>
        <strain evidence="8">DSM 24202</strain>
    </source>
</reference>
<feature type="domain" description="Spi protease inhibitor" evidence="7">
    <location>
        <begin position="46"/>
        <end position="135"/>
    </location>
</feature>
<protein>
    <recommendedName>
        <fullName evidence="7">Spi protease inhibitor domain-containing protein</fullName>
    </recommendedName>
</protein>
<accession>A0AAE3VEQ9</accession>
<dbReference type="GO" id="GO:0008234">
    <property type="term" value="F:cysteine-type peptidase activity"/>
    <property type="evidence" value="ECO:0007669"/>
    <property type="project" value="UniProtKB-KW"/>
</dbReference>
<dbReference type="AlphaFoldDB" id="A0AAE3VEQ9"/>
<dbReference type="InterPro" id="IPR044934">
    <property type="entry name" value="Streptopain_sf"/>
</dbReference>
<dbReference type="InterPro" id="IPR026906">
    <property type="entry name" value="LRR_5"/>
</dbReference>
<dbReference type="GO" id="GO:0006508">
    <property type="term" value="P:proteolysis"/>
    <property type="evidence" value="ECO:0007669"/>
    <property type="project" value="UniProtKB-KW"/>
</dbReference>
<sequence>MTLSSHRHCDRQSLLVVRGNSFSPTSRAILTACMAVVMLFAGMASAAEISTEQALAAVGNWLRYTQQRPLATPLTRSGDVVQSLRDEQGRALCHVVALQDGGFVVTGGDDGVVPIVAFAAKGAFPSDRNHPLRAILHRDLPQRLAWADQRRANPATRQGADMPDYVAQWQMLLAPYQTTRSGIELPDDLRVAPIVQSAWGQDVIYSDSWERINIYNYYTPKNYVTGCVATVGAQLLRYHEYPTAPVAALTKQCEVDGAPMALTMKGGTYAWQNMPLKPDASITLAQRQAIGKLLYDVAVSVGMSFTAWSSSASVFDLSERLRDTFYFANAKYFLCWDDGLYVSSTTHYEDMLLSNLDAGYPTVLGISGNQGGHAVVGDGYGFHNGRLYVHLNMGWDGSEDSWYNLPTVVTEQFTFSVFDELLFNAFPDFSGELICGRVTDLAGQPLAGVAVTAQNVATQAIVAEISTNDRGIYALKIPAPAPAHKRYRIRAVFRGAEASEIVDNVVTSNDYNIIDTADNDIRVKIGSRWGVDFELDPLPFNYSVENGAVTITGYDGEPTALVVPDVIEDLPVVAIAAGAFQDFVTLASVVLPDSVVYVGEDAFAGCINLQSVTLGRDLASIGNGALRNCPALTTIVVAPANGAFATDAAGVLYSYDFSALYRYPAARAGDYDVLAGVSIIQPYAFDSCSDLQQLTLPESLVEISAVAFRGCASLTTLTLPVGLNRIGDGAFADSTITEYVFVGQPPALGYAPFPAGATIRYYQTAPGWDGLATFGDRPVEMIPVFYTVNFVLGDKGRTDDEPLLSQQVQRDTAATAPNVVTDSPWAFAGWDADFSAVVGDMTIHARYSYRRDVALVAGWQVIGLDFVPDENCGAALAAEDLTRYDHAKKVFARPAGFVPGHAYWLFRHEPGTITLSGDIVAAPPLPSTRGWHFVAVGANYPVLPPDIVAAWQWRNGRYIRVTEELAIGAGYWLYCLGTAR</sequence>
<evidence type="ECO:0000256" key="4">
    <source>
        <dbReference type="ARBA" id="ARBA00022801"/>
    </source>
</evidence>
<dbReference type="Proteomes" id="UP001238163">
    <property type="component" value="Unassembled WGS sequence"/>
</dbReference>
<keyword evidence="9" id="KW-1185">Reference proteome</keyword>
<dbReference type="EMBL" id="JAUSVL010000001">
    <property type="protein sequence ID" value="MDQ0288975.1"/>
    <property type="molecule type" value="Genomic_DNA"/>
</dbReference>
<evidence type="ECO:0000313" key="8">
    <source>
        <dbReference type="EMBL" id="MDQ0288975.1"/>
    </source>
</evidence>
<dbReference type="InterPro" id="IPR000200">
    <property type="entry name" value="Peptidase_C10"/>
</dbReference>
<comment type="caution">
    <text evidence="8">The sequence shown here is derived from an EMBL/GenBank/DDBJ whole genome shotgun (WGS) entry which is preliminary data.</text>
</comment>
<feature type="active site" description="Nucleophile" evidence="6">
    <location>
        <position position="227"/>
    </location>
</feature>
<dbReference type="Pfam" id="PF01640">
    <property type="entry name" value="Peptidase_C10"/>
    <property type="match status" value="1"/>
</dbReference>
<keyword evidence="3" id="KW-0732">Signal</keyword>
<dbReference type="Gene3D" id="2.60.40.1120">
    <property type="entry name" value="Carboxypeptidase-like, regulatory domain"/>
    <property type="match status" value="1"/>
</dbReference>
<evidence type="ECO:0000259" key="7">
    <source>
        <dbReference type="Pfam" id="PF13734"/>
    </source>
</evidence>
<dbReference type="InterPro" id="IPR053139">
    <property type="entry name" value="Surface_bspA-like"/>
</dbReference>
<keyword evidence="4" id="KW-0378">Hydrolase</keyword>
<keyword evidence="2" id="KW-0645">Protease</keyword>
<dbReference type="PANTHER" id="PTHR45661">
    <property type="entry name" value="SURFACE ANTIGEN"/>
    <property type="match status" value="1"/>
</dbReference>
<dbReference type="InterPro" id="IPR038765">
    <property type="entry name" value="Papain-like_cys_pep_sf"/>
</dbReference>
<dbReference type="InterPro" id="IPR025896">
    <property type="entry name" value="Spi_Prtas-inh"/>
</dbReference>
<dbReference type="InterPro" id="IPR032675">
    <property type="entry name" value="LRR_dom_sf"/>
</dbReference>
<evidence type="ECO:0000256" key="3">
    <source>
        <dbReference type="ARBA" id="ARBA00022729"/>
    </source>
</evidence>
<organism evidence="8 9">
    <name type="scientific">Oligosphaera ethanolica</name>
    <dbReference type="NCBI Taxonomy" id="760260"/>
    <lineage>
        <taxon>Bacteria</taxon>
        <taxon>Pseudomonadati</taxon>
        <taxon>Lentisphaerota</taxon>
        <taxon>Oligosphaeria</taxon>
        <taxon>Oligosphaerales</taxon>
        <taxon>Oligosphaeraceae</taxon>
        <taxon>Oligosphaera</taxon>
    </lineage>
</organism>
<name>A0AAE3VEQ9_9BACT</name>
<dbReference type="Pfam" id="PF13306">
    <property type="entry name" value="LRR_5"/>
    <property type="match status" value="2"/>
</dbReference>
<dbReference type="RefSeq" id="WP_307260317.1">
    <property type="nucleotide sequence ID" value="NZ_JAUSVL010000001.1"/>
</dbReference>
<dbReference type="Gene3D" id="3.90.70.50">
    <property type="entry name" value="Peptidase C10, streptopain"/>
    <property type="match status" value="1"/>
</dbReference>
<dbReference type="PANTHER" id="PTHR45661:SF3">
    <property type="entry name" value="IG-LIKE DOMAIN-CONTAINING PROTEIN"/>
    <property type="match status" value="1"/>
</dbReference>
<evidence type="ECO:0000256" key="6">
    <source>
        <dbReference type="PIRSR" id="PIRSR600200-1"/>
    </source>
</evidence>
<evidence type="ECO:0000256" key="1">
    <source>
        <dbReference type="ARBA" id="ARBA00009693"/>
    </source>
</evidence>
<gene>
    <name evidence="8" type="ORF">J3R75_001082</name>
</gene>
<dbReference type="SUPFAM" id="SSF49464">
    <property type="entry name" value="Carboxypeptidase regulatory domain-like"/>
    <property type="match status" value="1"/>
</dbReference>
<proteinExistence type="inferred from homology"/>
<evidence type="ECO:0000256" key="2">
    <source>
        <dbReference type="ARBA" id="ARBA00022670"/>
    </source>
</evidence>
<dbReference type="SUPFAM" id="SSF54001">
    <property type="entry name" value="Cysteine proteinases"/>
    <property type="match status" value="1"/>
</dbReference>
<keyword evidence="5" id="KW-0788">Thiol protease</keyword>
<comment type="similarity">
    <text evidence="1">Belongs to the peptidase C10 family.</text>
</comment>
<evidence type="ECO:0000313" key="9">
    <source>
        <dbReference type="Proteomes" id="UP001238163"/>
    </source>
</evidence>
<dbReference type="PRINTS" id="PR00797">
    <property type="entry name" value="STREPTOPAIN"/>
</dbReference>
<dbReference type="Gene3D" id="3.80.10.10">
    <property type="entry name" value="Ribonuclease Inhibitor"/>
    <property type="match status" value="1"/>
</dbReference>
<feature type="active site" description="Proton acceptor" evidence="6">
    <location>
        <position position="373"/>
    </location>
</feature>
<dbReference type="Pfam" id="PF13734">
    <property type="entry name" value="Inhibitor_I69"/>
    <property type="match status" value="1"/>
</dbReference>
<dbReference type="SUPFAM" id="SSF52058">
    <property type="entry name" value="L domain-like"/>
    <property type="match status" value="1"/>
</dbReference>
<dbReference type="InterPro" id="IPR008969">
    <property type="entry name" value="CarboxyPept-like_regulatory"/>
</dbReference>